<accession>A0ABX2C222</accession>
<dbReference type="EMBL" id="WOEY01000152">
    <property type="protein sequence ID" value="NPT46979.1"/>
    <property type="molecule type" value="Genomic_DNA"/>
</dbReference>
<name>A0ABX2C222_9BURK</name>
<sequence>MESFARAVEIVLKDSELGDAPGYCPDASLWAHAVRHSGYVQSRHATGRVLVHA</sequence>
<gene>
    <name evidence="1" type="ORF">GNZ12_37895</name>
</gene>
<proteinExistence type="predicted"/>
<protein>
    <submittedName>
        <fullName evidence="1">Uncharacterized protein</fullName>
    </submittedName>
</protein>
<dbReference type="Proteomes" id="UP000652198">
    <property type="component" value="Unassembled WGS sequence"/>
</dbReference>
<organism evidence="1 2">
    <name type="scientific">Paraburkholderia solitsugae</name>
    <dbReference type="NCBI Taxonomy" id="2675748"/>
    <lineage>
        <taxon>Bacteria</taxon>
        <taxon>Pseudomonadati</taxon>
        <taxon>Pseudomonadota</taxon>
        <taxon>Betaproteobacteria</taxon>
        <taxon>Burkholderiales</taxon>
        <taxon>Burkholderiaceae</taxon>
        <taxon>Paraburkholderia</taxon>
    </lineage>
</organism>
<evidence type="ECO:0000313" key="2">
    <source>
        <dbReference type="Proteomes" id="UP000652198"/>
    </source>
</evidence>
<reference evidence="1 2" key="1">
    <citation type="submission" date="2019-11" db="EMBL/GenBank/DDBJ databases">
        <title>Metabolism of dissolved organic matter in forest soils.</title>
        <authorList>
            <person name="Cyle K.T."/>
            <person name="Wilhelm R.C."/>
            <person name="Martinez C.E."/>
        </authorList>
    </citation>
    <scope>NUCLEOTIDE SEQUENCE [LARGE SCALE GENOMIC DNA]</scope>
    <source>
        <strain evidence="1 2">1N</strain>
    </source>
</reference>
<keyword evidence="2" id="KW-1185">Reference proteome</keyword>
<evidence type="ECO:0000313" key="1">
    <source>
        <dbReference type="EMBL" id="NPT46979.1"/>
    </source>
</evidence>
<comment type="caution">
    <text evidence="1">The sequence shown here is derived from an EMBL/GenBank/DDBJ whole genome shotgun (WGS) entry which is preliminary data.</text>
</comment>